<dbReference type="EMBL" id="QZDT01000006">
    <property type="protein sequence ID" value="NBJ92199.1"/>
    <property type="molecule type" value="Genomic_DNA"/>
</dbReference>
<name>A0A9X5GRD1_9FIRM</name>
<dbReference type="RefSeq" id="WP_160559283.1">
    <property type="nucleotide sequence ID" value="NZ_QZDT01000006.1"/>
</dbReference>
<proteinExistence type="predicted"/>
<dbReference type="Proteomes" id="UP001154420">
    <property type="component" value="Unassembled WGS sequence"/>
</dbReference>
<keyword evidence="3" id="KW-1185">Reference proteome</keyword>
<evidence type="ECO:0000313" key="2">
    <source>
        <dbReference type="EMBL" id="NBJ92199.1"/>
    </source>
</evidence>
<evidence type="ECO:0000313" key="3">
    <source>
        <dbReference type="Proteomes" id="UP001154420"/>
    </source>
</evidence>
<protein>
    <submittedName>
        <fullName evidence="2">Uncharacterized protein</fullName>
    </submittedName>
</protein>
<dbReference type="AlphaFoldDB" id="A0A9X5GRD1"/>
<sequence>MEKQNKEVKKIYFESVSLFKELVEGNQLKNLRSVKSNPYPSYCFLATRKVMDIVSEFIVNHNMKCDRTVDDSWEDFEKLVVNAESKPDTIVTRNLRVVKRAVSEGYGNMLKRTLVDQHKKKTFVFYANDRIAEIKAEEDAKSQERYEQRPKADITPVDMKEKKKNIDTEMSKLIKKAMEEQK</sequence>
<feature type="region of interest" description="Disordered" evidence="1">
    <location>
        <begin position="138"/>
        <end position="166"/>
    </location>
</feature>
<organism evidence="2 3">
    <name type="scientific">Parablautia muri</name>
    <dbReference type="NCBI Taxonomy" id="2320879"/>
    <lineage>
        <taxon>Bacteria</taxon>
        <taxon>Bacillati</taxon>
        <taxon>Bacillota</taxon>
        <taxon>Clostridia</taxon>
        <taxon>Lachnospirales</taxon>
        <taxon>Lachnospiraceae</taxon>
        <taxon>Parablautia</taxon>
    </lineage>
</organism>
<reference evidence="2" key="1">
    <citation type="submission" date="2018-09" db="EMBL/GenBank/DDBJ databases">
        <title>Murine metabolic-syndrome-specific gut microbial biobank.</title>
        <authorList>
            <person name="Liu C."/>
        </authorList>
    </citation>
    <scope>NUCLEOTIDE SEQUENCE</scope>
    <source>
        <strain evidence="2">D42-62</strain>
    </source>
</reference>
<gene>
    <name evidence="2" type="ORF">D5281_06230</name>
</gene>
<comment type="caution">
    <text evidence="2">The sequence shown here is derived from an EMBL/GenBank/DDBJ whole genome shotgun (WGS) entry which is preliminary data.</text>
</comment>
<accession>A0A9X5GRD1</accession>
<dbReference type="OrthoDB" id="9824233at2"/>
<evidence type="ECO:0000256" key="1">
    <source>
        <dbReference type="SAM" id="MobiDB-lite"/>
    </source>
</evidence>